<protein>
    <recommendedName>
        <fullName evidence="3">Portal protein</fullName>
    </recommendedName>
</protein>
<organism evidence="1 2">
    <name type="scientific">Spirosoma oryzae</name>
    <dbReference type="NCBI Taxonomy" id="1469603"/>
    <lineage>
        <taxon>Bacteria</taxon>
        <taxon>Pseudomonadati</taxon>
        <taxon>Bacteroidota</taxon>
        <taxon>Cytophagia</taxon>
        <taxon>Cytophagales</taxon>
        <taxon>Cytophagaceae</taxon>
        <taxon>Spirosoma</taxon>
    </lineage>
</organism>
<accession>A0A2T0S8R9</accession>
<dbReference type="Proteomes" id="UP000238375">
    <property type="component" value="Unassembled WGS sequence"/>
</dbReference>
<comment type="caution">
    <text evidence="1">The sequence shown here is derived from an EMBL/GenBank/DDBJ whole genome shotgun (WGS) entry which is preliminary data.</text>
</comment>
<dbReference type="EMBL" id="PVTE01000025">
    <property type="protein sequence ID" value="PRY29827.1"/>
    <property type="molecule type" value="Genomic_DNA"/>
</dbReference>
<dbReference type="RefSeq" id="WP_106140106.1">
    <property type="nucleotide sequence ID" value="NZ_PVTE01000025.1"/>
</dbReference>
<proteinExistence type="predicted"/>
<sequence>MDTLLLQGSASPIITTSQALQNSATAQLPTMIVPDEEEGSPEYERKLDELFDKLHKAFYSRGQGHVIYDRNPMGNYNIFEGRLDQQAHNDILSPYGAGGLQRLEDFSFFSANHGILEGMLQQAGLKFSMVSKGPAWEDQRREKTAQAGAEDTLRAVASGISQQAGMDMSPALTDESIYVPQNPSEWNEKIPAQMQLEAEVYTRLDEAITHGKVESELLRCFRDKFIVNTEIMHVYPKNGQPHAERLGLDEVSFWGPKDAQSAEDMQGWAIRRNLTLTQLVAKYGAMLEEIGDLDSIMKTIGSVSNQSADMVMQQYRDGTMNEFLNGNASPIIRNGNGYDTGLSTMAIEQRIYVRLLKKINVMLLVDVELDGSACPVRELTKEEYASYKKGRYPYAERIQYMRLSSDQFQKAKAAGATSLRVILVNELWDSVRLGDKKVLYRRPLPWQEREPGRLSTPQFPIKARFGMDSSMVTKGRPIHELYTNFMILARKKLAQLGTKSIAYDMTQMPKGYNIQRVLWEMNELGILFFNGQRTNGQPTKDSYRHMTPVDMGGVDDVVKLITTASMLHDIYDRLCGINPALKGMFQNRETAGQTQLGLGQGTLATARTFYEHSQLVEDVLNGMVSLGKYLWPRQPIPRAKGATLETVGMIPLSYYGVYLENTIKNEKDREMIMAAAQQALSSGKINWGEYIQTFYADGPVDALNILSNGLTAFEKVQAEQQQQQAQIGQAMAEAQQAKVQIPLEVAKLQGEFALQIEKLKEEYKSGRTQQELTFKEDANDINNQVSVQRDLIRNAGQQELYQQSQPV</sequence>
<dbReference type="AlphaFoldDB" id="A0A2T0S8R9"/>
<evidence type="ECO:0008006" key="3">
    <source>
        <dbReference type="Google" id="ProtNLM"/>
    </source>
</evidence>
<evidence type="ECO:0000313" key="2">
    <source>
        <dbReference type="Proteomes" id="UP000238375"/>
    </source>
</evidence>
<evidence type="ECO:0000313" key="1">
    <source>
        <dbReference type="EMBL" id="PRY29827.1"/>
    </source>
</evidence>
<gene>
    <name evidence="1" type="ORF">CLV58_12589</name>
</gene>
<name>A0A2T0S8R9_9BACT</name>
<keyword evidence="2" id="KW-1185">Reference proteome</keyword>
<reference evidence="1 2" key="1">
    <citation type="submission" date="2018-03" db="EMBL/GenBank/DDBJ databases">
        <title>Genomic Encyclopedia of Archaeal and Bacterial Type Strains, Phase II (KMG-II): from individual species to whole genera.</title>
        <authorList>
            <person name="Goeker M."/>
        </authorList>
    </citation>
    <scope>NUCLEOTIDE SEQUENCE [LARGE SCALE GENOMIC DNA]</scope>
    <source>
        <strain evidence="1 2">DSM 28354</strain>
    </source>
</reference>